<evidence type="ECO:0000313" key="4">
    <source>
        <dbReference type="Proteomes" id="UP000002695"/>
    </source>
</evidence>
<accession>A0A0F6AW28</accession>
<dbReference type="Pfam" id="PF04703">
    <property type="entry name" value="FaeA"/>
    <property type="match status" value="1"/>
</dbReference>
<dbReference type="BioCyc" id="SENT588858:STM14_RS00065-MONOMER"/>
<evidence type="ECO:0000256" key="1">
    <source>
        <dbReference type="ARBA" id="ARBA00023015"/>
    </source>
</evidence>
<reference evidence="3 4" key="1">
    <citation type="journal article" date="2010" name="J. Bacteriol.">
        <title>Short-term signatures of evolutionary change in the Salmonella enterica serovar typhimurium 14028 genome.</title>
        <authorList>
            <person name="Jarvik T."/>
            <person name="Smillie C."/>
            <person name="Groisman E.A."/>
            <person name="Ochman H."/>
        </authorList>
    </citation>
    <scope>NUCLEOTIDE SEQUENCE [LARGE SCALE GENOMIC DNA]</scope>
    <source>
        <strain evidence="4">14028s / SGSC 2262</strain>
    </source>
</reference>
<dbReference type="EMBL" id="CP001362">
    <property type="protein sequence ID" value="ACY86448.1"/>
    <property type="molecule type" value="Genomic_DNA"/>
</dbReference>
<keyword evidence="3" id="KW-0614">Plasmid</keyword>
<keyword evidence="1" id="KW-0805">Transcription regulation</keyword>
<evidence type="ECO:0000256" key="2">
    <source>
        <dbReference type="ARBA" id="ARBA00023163"/>
    </source>
</evidence>
<sequence>MSESIVTKIISIVQERQNMDDGAPVKTRDIADAAGLSIYQVRLYLEQLHDVGVLEKVNAGKGVPGLWRLL</sequence>
<dbReference type="GO" id="GO:0006355">
    <property type="term" value="P:regulation of DNA-templated transcription"/>
    <property type="evidence" value="ECO:0007669"/>
    <property type="project" value="InterPro"/>
</dbReference>
<dbReference type="SMR" id="A0A0F6AW28"/>
<dbReference type="KEGG" id="seo:STM14_5538"/>
<geneLocation type="plasmid" evidence="3 4">
    <name>unnamed</name>
</geneLocation>
<dbReference type="PATRIC" id="fig|588858.6.peg.18"/>
<proteinExistence type="predicted"/>
<organism evidence="3 4">
    <name type="scientific">Salmonella typhimurium (strain 14028s / SGSC 2262)</name>
    <dbReference type="NCBI Taxonomy" id="588858"/>
    <lineage>
        <taxon>Bacteria</taxon>
        <taxon>Pseudomonadati</taxon>
        <taxon>Pseudomonadota</taxon>
        <taxon>Gammaproteobacteria</taxon>
        <taxon>Enterobacterales</taxon>
        <taxon>Enterobacteriaceae</taxon>
        <taxon>Salmonella</taxon>
    </lineage>
</organism>
<dbReference type="InterPro" id="IPR036388">
    <property type="entry name" value="WH-like_DNA-bd_sf"/>
</dbReference>
<dbReference type="HOGENOM" id="CLU_2800284_0_0_6"/>
<name>A0A0F6AW28_SALT1</name>
<protein>
    <submittedName>
        <fullName evidence="3">Plasmid-encoded fimbriae regulatory</fullName>
    </submittedName>
</protein>
<dbReference type="InterPro" id="IPR036390">
    <property type="entry name" value="WH_DNA-bd_sf"/>
</dbReference>
<keyword evidence="4" id="KW-1185">Reference proteome</keyword>
<dbReference type="InterPro" id="IPR006793">
    <property type="entry name" value="FaeA"/>
</dbReference>
<dbReference type="SUPFAM" id="SSF46785">
    <property type="entry name" value="Winged helix' DNA-binding domain"/>
    <property type="match status" value="1"/>
</dbReference>
<dbReference type="Proteomes" id="UP000002695">
    <property type="component" value="Plasmid unnamed"/>
</dbReference>
<dbReference type="AlphaFoldDB" id="A0A0F6AW28"/>
<gene>
    <name evidence="3" type="primary">pefI</name>
    <name evidence="3" type="ordered locus">STM14_5538</name>
</gene>
<keyword evidence="2" id="KW-0804">Transcription</keyword>
<dbReference type="RefSeq" id="WP_000004313.1">
    <property type="nucleotide sequence ID" value="NC_016855.1"/>
</dbReference>
<dbReference type="Gene3D" id="1.10.10.10">
    <property type="entry name" value="Winged helix-like DNA-binding domain superfamily/Winged helix DNA-binding domain"/>
    <property type="match status" value="1"/>
</dbReference>
<evidence type="ECO:0000313" key="3">
    <source>
        <dbReference type="EMBL" id="ACY86448.1"/>
    </source>
</evidence>